<dbReference type="GO" id="GO:0006352">
    <property type="term" value="P:DNA-templated transcription initiation"/>
    <property type="evidence" value="ECO:0007669"/>
    <property type="project" value="InterPro"/>
</dbReference>
<dbReference type="PROSITE" id="PS01063">
    <property type="entry name" value="SIGMA70_ECF"/>
    <property type="match status" value="1"/>
</dbReference>
<keyword evidence="2 6" id="KW-0805">Transcription regulation</keyword>
<evidence type="ECO:0000256" key="2">
    <source>
        <dbReference type="ARBA" id="ARBA00023015"/>
    </source>
</evidence>
<sequence>MIQDIELINKCIKGELKAQRELYDRYAAKLMPVAMRYGKSQEDAEDILQDAFIKIFNSLESFRQEAQFLTWLKRIVINTSINHNRRKLYEQPMLDIEKTPLHVEKELVISHLHFTEIMAMLHKLPVGCRTVFNLFAIEGYPHKEIAEQLEISEGTSKSQYARARALLKAMLDEANQVVQSNISMS</sequence>
<dbReference type="STRING" id="1563681.BFP71_15925"/>
<dbReference type="PANTHER" id="PTHR43133:SF46">
    <property type="entry name" value="RNA POLYMERASE SIGMA-70 FACTOR ECF SUBFAMILY"/>
    <property type="match status" value="1"/>
</dbReference>
<accession>A0A1E5T0M0</accession>
<dbReference type="Gene3D" id="1.10.1740.10">
    <property type="match status" value="1"/>
</dbReference>
<dbReference type="InterPro" id="IPR039425">
    <property type="entry name" value="RNA_pol_sigma-70-like"/>
</dbReference>
<reference evidence="9 10" key="1">
    <citation type="submission" date="2016-08" db="EMBL/GenBank/DDBJ databases">
        <title>Draft genome of Fabibacter sp. strain SK-8.</title>
        <authorList>
            <person name="Wong S.-K."/>
            <person name="Hamasaki K."/>
            <person name="Yoshizawa S."/>
        </authorList>
    </citation>
    <scope>NUCLEOTIDE SEQUENCE [LARGE SCALE GENOMIC DNA]</scope>
    <source>
        <strain evidence="9 10">SK-8</strain>
    </source>
</reference>
<evidence type="ECO:0000259" key="7">
    <source>
        <dbReference type="Pfam" id="PF04542"/>
    </source>
</evidence>
<keyword evidence="3 6" id="KW-0731">Sigma factor</keyword>
<dbReference type="NCBIfam" id="TIGR02937">
    <property type="entry name" value="sigma70-ECF"/>
    <property type="match status" value="1"/>
</dbReference>
<comment type="caution">
    <text evidence="9">The sequence shown here is derived from an EMBL/GenBank/DDBJ whole genome shotgun (WGS) entry which is preliminary data.</text>
</comment>
<proteinExistence type="inferred from homology"/>
<keyword evidence="10" id="KW-1185">Reference proteome</keyword>
<feature type="domain" description="RNA polymerase sigma-70 region 2" evidence="7">
    <location>
        <begin position="22"/>
        <end position="87"/>
    </location>
</feature>
<dbReference type="SUPFAM" id="SSF88946">
    <property type="entry name" value="Sigma2 domain of RNA polymerase sigma factors"/>
    <property type="match status" value="1"/>
</dbReference>
<evidence type="ECO:0000313" key="10">
    <source>
        <dbReference type="Proteomes" id="UP000095552"/>
    </source>
</evidence>
<evidence type="ECO:0000256" key="6">
    <source>
        <dbReference type="RuleBase" id="RU000716"/>
    </source>
</evidence>
<dbReference type="RefSeq" id="WP_069836428.1">
    <property type="nucleotide sequence ID" value="NZ_MDGQ01000005.1"/>
</dbReference>
<dbReference type="Proteomes" id="UP000095552">
    <property type="component" value="Unassembled WGS sequence"/>
</dbReference>
<dbReference type="InterPro" id="IPR013325">
    <property type="entry name" value="RNA_pol_sigma_r2"/>
</dbReference>
<comment type="similarity">
    <text evidence="1 6">Belongs to the sigma-70 factor family. ECF subfamily.</text>
</comment>
<keyword evidence="5 6" id="KW-0804">Transcription</keyword>
<keyword evidence="4 6" id="KW-0238">DNA-binding</keyword>
<dbReference type="GO" id="GO:0003677">
    <property type="term" value="F:DNA binding"/>
    <property type="evidence" value="ECO:0007669"/>
    <property type="project" value="UniProtKB-KW"/>
</dbReference>
<evidence type="ECO:0000256" key="3">
    <source>
        <dbReference type="ARBA" id="ARBA00023082"/>
    </source>
</evidence>
<dbReference type="InterPro" id="IPR013324">
    <property type="entry name" value="RNA_pol_sigma_r3/r4-like"/>
</dbReference>
<dbReference type="Gene3D" id="1.10.10.10">
    <property type="entry name" value="Winged helix-like DNA-binding domain superfamily/Winged helix DNA-binding domain"/>
    <property type="match status" value="1"/>
</dbReference>
<protein>
    <recommendedName>
        <fullName evidence="6">RNA polymerase sigma factor</fullName>
    </recommendedName>
</protein>
<evidence type="ECO:0000313" key="9">
    <source>
        <dbReference type="EMBL" id="OEK04923.1"/>
    </source>
</evidence>
<dbReference type="InterPro" id="IPR000838">
    <property type="entry name" value="RNA_pol_sigma70_ECF_CS"/>
</dbReference>
<dbReference type="Pfam" id="PF08281">
    <property type="entry name" value="Sigma70_r4_2"/>
    <property type="match status" value="1"/>
</dbReference>
<dbReference type="InterPro" id="IPR013249">
    <property type="entry name" value="RNA_pol_sigma70_r4_t2"/>
</dbReference>
<feature type="domain" description="RNA polymerase sigma factor 70 region 4 type 2" evidence="8">
    <location>
        <begin position="116"/>
        <end position="167"/>
    </location>
</feature>
<dbReference type="Pfam" id="PF04542">
    <property type="entry name" value="Sigma70_r2"/>
    <property type="match status" value="1"/>
</dbReference>
<dbReference type="AlphaFoldDB" id="A0A1E5T0M0"/>
<organism evidence="9 10">
    <name type="scientific">Roseivirga misakiensis</name>
    <dbReference type="NCBI Taxonomy" id="1563681"/>
    <lineage>
        <taxon>Bacteria</taxon>
        <taxon>Pseudomonadati</taxon>
        <taxon>Bacteroidota</taxon>
        <taxon>Cytophagia</taxon>
        <taxon>Cytophagales</taxon>
        <taxon>Roseivirgaceae</taxon>
        <taxon>Roseivirga</taxon>
    </lineage>
</organism>
<gene>
    <name evidence="9" type="ORF">BFP71_15925</name>
</gene>
<dbReference type="EMBL" id="MDGQ01000005">
    <property type="protein sequence ID" value="OEK04923.1"/>
    <property type="molecule type" value="Genomic_DNA"/>
</dbReference>
<dbReference type="InterPro" id="IPR014284">
    <property type="entry name" value="RNA_pol_sigma-70_dom"/>
</dbReference>
<dbReference type="OrthoDB" id="941544at2"/>
<dbReference type="SUPFAM" id="SSF88659">
    <property type="entry name" value="Sigma3 and sigma4 domains of RNA polymerase sigma factors"/>
    <property type="match status" value="1"/>
</dbReference>
<dbReference type="InterPro" id="IPR036388">
    <property type="entry name" value="WH-like_DNA-bd_sf"/>
</dbReference>
<dbReference type="GO" id="GO:0016987">
    <property type="term" value="F:sigma factor activity"/>
    <property type="evidence" value="ECO:0007669"/>
    <property type="project" value="UniProtKB-KW"/>
</dbReference>
<evidence type="ECO:0000256" key="5">
    <source>
        <dbReference type="ARBA" id="ARBA00023163"/>
    </source>
</evidence>
<evidence type="ECO:0000259" key="8">
    <source>
        <dbReference type="Pfam" id="PF08281"/>
    </source>
</evidence>
<name>A0A1E5T0M0_9BACT</name>
<evidence type="ECO:0000256" key="1">
    <source>
        <dbReference type="ARBA" id="ARBA00010641"/>
    </source>
</evidence>
<dbReference type="PANTHER" id="PTHR43133">
    <property type="entry name" value="RNA POLYMERASE ECF-TYPE SIGMA FACTO"/>
    <property type="match status" value="1"/>
</dbReference>
<evidence type="ECO:0000256" key="4">
    <source>
        <dbReference type="ARBA" id="ARBA00023125"/>
    </source>
</evidence>
<dbReference type="InterPro" id="IPR007627">
    <property type="entry name" value="RNA_pol_sigma70_r2"/>
</dbReference>